<evidence type="ECO:0000313" key="1">
    <source>
        <dbReference type="EMBL" id="GAA3522382.1"/>
    </source>
</evidence>
<dbReference type="SUPFAM" id="SSF56209">
    <property type="entry name" value="Nitrile hydratase alpha chain"/>
    <property type="match status" value="1"/>
</dbReference>
<dbReference type="NCBIfam" id="TIGR03793">
    <property type="entry name" value="leader_NHLP"/>
    <property type="match status" value="1"/>
</dbReference>
<evidence type="ECO:0008006" key="3">
    <source>
        <dbReference type="Google" id="ProtNLM"/>
    </source>
</evidence>
<dbReference type="RefSeq" id="WP_344930715.1">
    <property type="nucleotide sequence ID" value="NZ_BAABCW010000029.1"/>
</dbReference>
<proteinExistence type="predicted"/>
<accession>A0ABP6UTT5</accession>
<dbReference type="Gene3D" id="3.90.330.10">
    <property type="entry name" value="Nitrile hydratase alpha /Thiocyanate hydrolase gamma"/>
    <property type="match status" value="1"/>
</dbReference>
<dbReference type="InterPro" id="IPR022513">
    <property type="entry name" value="TOMM_pelo"/>
</dbReference>
<dbReference type="EMBL" id="BAABCW010000029">
    <property type="protein sequence ID" value="GAA3522382.1"/>
    <property type="molecule type" value="Genomic_DNA"/>
</dbReference>
<dbReference type="InterPro" id="IPR036648">
    <property type="entry name" value="CN_Hdrase_a/SCN_Hdrase_g_sf"/>
</dbReference>
<gene>
    <name evidence="1" type="ORF">GCM10022393_41170</name>
</gene>
<dbReference type="Proteomes" id="UP001500459">
    <property type="component" value="Unassembled WGS sequence"/>
</dbReference>
<sequence length="107" mass="11972">MELTREQKLLQTIVHKAWESEAFKQELIAHPIKVIEEVTGECITLPKGKTIIVRDQTDESMVYINIPAEPNMDDMELNEEQLEIIAGGGKPTDPVITDPSANLIGLF</sequence>
<comment type="caution">
    <text evidence="1">The sequence shown here is derived from an EMBL/GenBank/DDBJ whole genome shotgun (WGS) entry which is preliminary data.</text>
</comment>
<protein>
    <recommendedName>
        <fullName evidence="3">NHLP leader peptide family natural product</fullName>
    </recommendedName>
</protein>
<organism evidence="1 2">
    <name type="scientific">Aquimarina addita</name>
    <dbReference type="NCBI Taxonomy" id="870485"/>
    <lineage>
        <taxon>Bacteria</taxon>
        <taxon>Pseudomonadati</taxon>
        <taxon>Bacteroidota</taxon>
        <taxon>Flavobacteriia</taxon>
        <taxon>Flavobacteriales</taxon>
        <taxon>Flavobacteriaceae</taxon>
        <taxon>Aquimarina</taxon>
    </lineage>
</organism>
<keyword evidence="2" id="KW-1185">Reference proteome</keyword>
<reference evidence="2" key="1">
    <citation type="journal article" date="2019" name="Int. J. Syst. Evol. Microbiol.">
        <title>The Global Catalogue of Microorganisms (GCM) 10K type strain sequencing project: providing services to taxonomists for standard genome sequencing and annotation.</title>
        <authorList>
            <consortium name="The Broad Institute Genomics Platform"/>
            <consortium name="The Broad Institute Genome Sequencing Center for Infectious Disease"/>
            <person name="Wu L."/>
            <person name="Ma J."/>
        </authorList>
    </citation>
    <scope>NUCLEOTIDE SEQUENCE [LARGE SCALE GENOMIC DNA]</scope>
    <source>
        <strain evidence="2">JCM 17106</strain>
    </source>
</reference>
<name>A0ABP6UTT5_9FLAO</name>
<evidence type="ECO:0000313" key="2">
    <source>
        <dbReference type="Proteomes" id="UP001500459"/>
    </source>
</evidence>